<evidence type="ECO:0000256" key="9">
    <source>
        <dbReference type="RuleBase" id="RU003357"/>
    </source>
</evidence>
<dbReference type="AlphaFoldDB" id="A0A917J0N4"/>
<feature type="domain" description="TonB-dependent receptor plug" evidence="11">
    <location>
        <begin position="121"/>
        <end position="228"/>
    </location>
</feature>
<dbReference type="InterPro" id="IPR036942">
    <property type="entry name" value="Beta-barrel_TonB_sf"/>
</dbReference>
<keyword evidence="6 8" id="KW-0472">Membrane</keyword>
<protein>
    <submittedName>
        <fullName evidence="12">SusC/RagA family TonB-linked outer membrane protein</fullName>
    </submittedName>
</protein>
<organism evidence="12 13">
    <name type="scientific">Filimonas zeae</name>
    <dbReference type="NCBI Taxonomy" id="1737353"/>
    <lineage>
        <taxon>Bacteria</taxon>
        <taxon>Pseudomonadati</taxon>
        <taxon>Bacteroidota</taxon>
        <taxon>Chitinophagia</taxon>
        <taxon>Chitinophagales</taxon>
        <taxon>Chitinophagaceae</taxon>
        <taxon>Filimonas</taxon>
    </lineage>
</organism>
<evidence type="ECO:0000259" key="10">
    <source>
        <dbReference type="Pfam" id="PF00593"/>
    </source>
</evidence>
<evidence type="ECO:0000256" key="3">
    <source>
        <dbReference type="ARBA" id="ARBA00022452"/>
    </source>
</evidence>
<dbReference type="FunFam" id="2.170.130.10:FF:000008">
    <property type="entry name" value="SusC/RagA family TonB-linked outer membrane protein"/>
    <property type="match status" value="1"/>
</dbReference>
<dbReference type="SUPFAM" id="SSF49464">
    <property type="entry name" value="Carboxypeptidase regulatory domain-like"/>
    <property type="match status" value="1"/>
</dbReference>
<evidence type="ECO:0000256" key="7">
    <source>
        <dbReference type="ARBA" id="ARBA00023237"/>
    </source>
</evidence>
<evidence type="ECO:0000313" key="12">
    <source>
        <dbReference type="EMBL" id="GGH75857.1"/>
    </source>
</evidence>
<dbReference type="InterPro" id="IPR000531">
    <property type="entry name" value="Beta-barrel_TonB"/>
</dbReference>
<evidence type="ECO:0000256" key="8">
    <source>
        <dbReference type="PROSITE-ProRule" id="PRU01360"/>
    </source>
</evidence>
<comment type="caution">
    <text evidence="12">The sequence shown here is derived from an EMBL/GenBank/DDBJ whole genome shotgun (WGS) entry which is preliminary data.</text>
</comment>
<dbReference type="NCBIfam" id="TIGR04056">
    <property type="entry name" value="OMP_RagA_SusC"/>
    <property type="match status" value="1"/>
</dbReference>
<keyword evidence="4 8" id="KW-0812">Transmembrane</keyword>
<name>A0A917J0N4_9BACT</name>
<dbReference type="InterPro" id="IPR012910">
    <property type="entry name" value="Plug_dom"/>
</dbReference>
<sequence>MQGVLCLTLMLCPRFNEKLFAQSDSASVKKTVSGKITDADGKPVSGATVQVKGTTNMVAASATGEFSLKSVSADAVLIVSVVGFETQEVSVGGQSTITIALKTKPNALEDVVVVGYGTRKKSDVTGAVTQVKAEQIAAVPSQNLAQALQGRAAGVDIAAGNFRPGEAPAIKIRGNRSLLATNDPLYVIDGIPSNANIADFSPLDIESVDVLKDASATAIYGSRAANGVILITTKRGKAGRFSVNYDTYVSIDNIQRKLDLMDGGEFAELRREAYRTTGTYRRTNSDPTLWYADPRADQALFNGDNNMWRSVAQGYEWVDFANLVPKMRATTAAEQAAWGVAEVPVYDASKVRTFDWQDAALRTGISQSHQIRVAGGTEKLRGSFSGNYLDQEGIQKGQDFKRYSAAATLDFKPNSVISFGASMNISQSIQNYGPNIYGRAIGGLPIAQPYDTAGNFVFMPGNDVNILNPLRDDNLVFDERRSFRFFGSFYGEIQFMKGLKYRMNFGPDFRQFRRGRFQASASTERQNGTNIAYNDQETRLSYTLENLVFFDKKLGSNHDLGVTLLQSVQNFRNEGMSISASNLPYDQQKWYALSSTYNGTPDGYGSSYSANKLVSYMARINYTFMSKYLLTLSGRYDGATVLAPGNKGDFFPSFALAWKANEEEFLNKVTWLNELKFRVGYGTVGNSAIGPYQTGGTLDRTIYLWDNTPAYGYAPSLTTGIPSPNLSWEKSSTVNVGIDFGIFKRRITGTVEFYNTSTKDLLMRRSLPGATGYTSTLQNIGQTRNRGVEVSISSTNIDNRSNGFRWTTDVTFMKNSEKLVSLINGKTDDIGNNWFINRPQSVFYDFVYEGIWQNNEKDNALMARYNAKGASFKPGDIRIADLNGDSLFDGSNDRRVIGSPSVPKWSGSVTNTFSYKNFDLSIYVYGRVGTTAAYGSPLLEGRYQEGKKFNYWTPTNPSNEAPRPNRGAAQPLYASSMQYQSGTFFRVRSISLNYNFKKELISKIKANNLSAYVNLVNPFLFTKYDGLDPEVTQQGATSGERSQAWGASTKSVVVGIRVGF</sequence>
<dbReference type="NCBIfam" id="TIGR04057">
    <property type="entry name" value="SusC_RagA_signa"/>
    <property type="match status" value="1"/>
</dbReference>
<evidence type="ECO:0000313" key="13">
    <source>
        <dbReference type="Proteomes" id="UP000627292"/>
    </source>
</evidence>
<dbReference type="InterPro" id="IPR008969">
    <property type="entry name" value="CarboxyPept-like_regulatory"/>
</dbReference>
<dbReference type="InterPro" id="IPR039426">
    <property type="entry name" value="TonB-dep_rcpt-like"/>
</dbReference>
<evidence type="ECO:0000256" key="1">
    <source>
        <dbReference type="ARBA" id="ARBA00004571"/>
    </source>
</evidence>
<dbReference type="PROSITE" id="PS52016">
    <property type="entry name" value="TONB_DEPENDENT_REC_3"/>
    <property type="match status" value="1"/>
</dbReference>
<evidence type="ECO:0000256" key="5">
    <source>
        <dbReference type="ARBA" id="ARBA00023077"/>
    </source>
</evidence>
<gene>
    <name evidence="12" type="ORF">GCM10011379_39860</name>
</gene>
<keyword evidence="13" id="KW-1185">Reference proteome</keyword>
<reference evidence="12" key="1">
    <citation type="journal article" date="2014" name="Int. J. Syst. Evol. Microbiol.">
        <title>Complete genome sequence of Corynebacterium casei LMG S-19264T (=DSM 44701T), isolated from a smear-ripened cheese.</title>
        <authorList>
            <consortium name="US DOE Joint Genome Institute (JGI-PGF)"/>
            <person name="Walter F."/>
            <person name="Albersmeier A."/>
            <person name="Kalinowski J."/>
            <person name="Ruckert C."/>
        </authorList>
    </citation>
    <scope>NUCLEOTIDE SEQUENCE</scope>
    <source>
        <strain evidence="12">CGMCC 1.15290</strain>
    </source>
</reference>
<dbReference type="InterPro" id="IPR037066">
    <property type="entry name" value="Plug_dom_sf"/>
</dbReference>
<dbReference type="Proteomes" id="UP000627292">
    <property type="component" value="Unassembled WGS sequence"/>
</dbReference>
<evidence type="ECO:0000256" key="2">
    <source>
        <dbReference type="ARBA" id="ARBA00022448"/>
    </source>
</evidence>
<keyword evidence="5 9" id="KW-0798">TonB box</keyword>
<comment type="similarity">
    <text evidence="8 9">Belongs to the TonB-dependent receptor family.</text>
</comment>
<dbReference type="Gene3D" id="2.60.40.1120">
    <property type="entry name" value="Carboxypeptidase-like, regulatory domain"/>
    <property type="match status" value="1"/>
</dbReference>
<proteinExistence type="inferred from homology"/>
<keyword evidence="2 8" id="KW-0813">Transport</keyword>
<dbReference type="Pfam" id="PF13715">
    <property type="entry name" value="CarbopepD_reg_2"/>
    <property type="match status" value="1"/>
</dbReference>
<comment type="subcellular location">
    <subcellularLocation>
        <location evidence="1 8">Cell outer membrane</location>
        <topology evidence="1 8">Multi-pass membrane protein</topology>
    </subcellularLocation>
</comment>
<dbReference type="Gene3D" id="2.40.170.20">
    <property type="entry name" value="TonB-dependent receptor, beta-barrel domain"/>
    <property type="match status" value="1"/>
</dbReference>
<keyword evidence="7 8" id="KW-0998">Cell outer membrane</keyword>
<evidence type="ECO:0000259" key="11">
    <source>
        <dbReference type="Pfam" id="PF07715"/>
    </source>
</evidence>
<dbReference type="InterPro" id="IPR023996">
    <property type="entry name" value="TonB-dep_OMP_SusC/RagA"/>
</dbReference>
<accession>A0A917J0N4</accession>
<dbReference type="InterPro" id="IPR023997">
    <property type="entry name" value="TonB-dep_OMP_SusC/RagA_CS"/>
</dbReference>
<feature type="domain" description="TonB-dependent receptor-like beta-barrel" evidence="10">
    <location>
        <begin position="463"/>
        <end position="1013"/>
    </location>
</feature>
<evidence type="ECO:0000256" key="4">
    <source>
        <dbReference type="ARBA" id="ARBA00022692"/>
    </source>
</evidence>
<dbReference type="EMBL" id="BMIB01000004">
    <property type="protein sequence ID" value="GGH75857.1"/>
    <property type="molecule type" value="Genomic_DNA"/>
</dbReference>
<keyword evidence="3 8" id="KW-1134">Transmembrane beta strand</keyword>
<dbReference type="Pfam" id="PF07715">
    <property type="entry name" value="Plug"/>
    <property type="match status" value="1"/>
</dbReference>
<dbReference type="Pfam" id="PF00593">
    <property type="entry name" value="TonB_dep_Rec_b-barrel"/>
    <property type="match status" value="1"/>
</dbReference>
<evidence type="ECO:0000256" key="6">
    <source>
        <dbReference type="ARBA" id="ARBA00023136"/>
    </source>
</evidence>
<dbReference type="GO" id="GO:0009279">
    <property type="term" value="C:cell outer membrane"/>
    <property type="evidence" value="ECO:0007669"/>
    <property type="project" value="UniProtKB-SubCell"/>
</dbReference>
<dbReference type="SUPFAM" id="SSF56935">
    <property type="entry name" value="Porins"/>
    <property type="match status" value="1"/>
</dbReference>
<reference evidence="12" key="2">
    <citation type="submission" date="2020-09" db="EMBL/GenBank/DDBJ databases">
        <authorList>
            <person name="Sun Q."/>
            <person name="Zhou Y."/>
        </authorList>
    </citation>
    <scope>NUCLEOTIDE SEQUENCE</scope>
    <source>
        <strain evidence="12">CGMCC 1.15290</strain>
    </source>
</reference>
<dbReference type="Gene3D" id="2.170.130.10">
    <property type="entry name" value="TonB-dependent receptor, plug domain"/>
    <property type="match status" value="1"/>
</dbReference>